<dbReference type="InterPro" id="IPR002673">
    <property type="entry name" value="Ribosomal_eL29"/>
</dbReference>
<proteinExistence type="inferred from homology"/>
<dbReference type="EMBL" id="CYRY02045642">
    <property type="protein sequence ID" value="VCX41149.1"/>
    <property type="molecule type" value="Genomic_DNA"/>
</dbReference>
<dbReference type="AlphaFoldDB" id="A0A9X9MB41"/>
<feature type="region of interest" description="Disordered" evidence="5">
    <location>
        <begin position="1"/>
        <end position="92"/>
    </location>
</feature>
<evidence type="ECO:0000313" key="6">
    <source>
        <dbReference type="EMBL" id="VCX41149.1"/>
    </source>
</evidence>
<dbReference type="GO" id="GO:0006412">
    <property type="term" value="P:translation"/>
    <property type="evidence" value="ECO:0007669"/>
    <property type="project" value="InterPro"/>
</dbReference>
<feature type="compositionally biased region" description="Basic residues" evidence="5">
    <location>
        <begin position="13"/>
        <end position="27"/>
    </location>
</feature>
<evidence type="ECO:0000256" key="3">
    <source>
        <dbReference type="ARBA" id="ARBA00023274"/>
    </source>
</evidence>
<protein>
    <recommendedName>
        <fullName evidence="4">60S ribosomal protein L29</fullName>
    </recommendedName>
</protein>
<keyword evidence="2 4" id="KW-0689">Ribosomal protein</keyword>
<gene>
    <name evidence="6" type="ORF">BN2614_LOCUS2</name>
</gene>
<reference evidence="6 7" key="1">
    <citation type="submission" date="2018-10" db="EMBL/GenBank/DDBJ databases">
        <authorList>
            <person name="Ekblom R."/>
            <person name="Jareborg N."/>
        </authorList>
    </citation>
    <scope>NUCLEOTIDE SEQUENCE [LARGE SCALE GENOMIC DNA]</scope>
    <source>
        <tissue evidence="6">Muscle</tissue>
    </source>
</reference>
<comment type="caution">
    <text evidence="6">The sequence shown here is derived from an EMBL/GenBank/DDBJ whole genome shotgun (WGS) entry which is preliminary data.</text>
</comment>
<dbReference type="Proteomes" id="UP000269945">
    <property type="component" value="Unassembled WGS sequence"/>
</dbReference>
<dbReference type="Gene3D" id="6.10.140.1730">
    <property type="match status" value="1"/>
</dbReference>
<dbReference type="GO" id="GO:0005840">
    <property type="term" value="C:ribosome"/>
    <property type="evidence" value="ECO:0007669"/>
    <property type="project" value="UniProtKB-KW"/>
</dbReference>
<accession>A0A9X9MB41</accession>
<dbReference type="Pfam" id="PF01779">
    <property type="entry name" value="Ribosomal_L29e"/>
    <property type="match status" value="1"/>
</dbReference>
<evidence type="ECO:0000313" key="7">
    <source>
        <dbReference type="Proteomes" id="UP000269945"/>
    </source>
</evidence>
<evidence type="ECO:0000256" key="2">
    <source>
        <dbReference type="ARBA" id="ARBA00022980"/>
    </source>
</evidence>
<organism evidence="6 7">
    <name type="scientific">Gulo gulo</name>
    <name type="common">Wolverine</name>
    <name type="synonym">Gluton</name>
    <dbReference type="NCBI Taxonomy" id="48420"/>
    <lineage>
        <taxon>Eukaryota</taxon>
        <taxon>Metazoa</taxon>
        <taxon>Chordata</taxon>
        <taxon>Craniata</taxon>
        <taxon>Vertebrata</taxon>
        <taxon>Euteleostomi</taxon>
        <taxon>Mammalia</taxon>
        <taxon>Eutheria</taxon>
        <taxon>Laurasiatheria</taxon>
        <taxon>Carnivora</taxon>
        <taxon>Caniformia</taxon>
        <taxon>Musteloidea</taxon>
        <taxon>Mustelidae</taxon>
        <taxon>Guloninae</taxon>
        <taxon>Gulo</taxon>
    </lineage>
</organism>
<dbReference type="GO" id="GO:1990904">
    <property type="term" value="C:ribonucleoprotein complex"/>
    <property type="evidence" value="ECO:0007669"/>
    <property type="project" value="UniProtKB-KW"/>
</dbReference>
<comment type="similarity">
    <text evidence="1 4">Belongs to the eukaryotic ribosomal protein eL29 family.</text>
</comment>
<evidence type="ECO:0000256" key="5">
    <source>
        <dbReference type="SAM" id="MobiDB-lite"/>
    </source>
</evidence>
<evidence type="ECO:0000256" key="4">
    <source>
        <dbReference type="RuleBase" id="RU364026"/>
    </source>
</evidence>
<dbReference type="GO" id="GO:0003735">
    <property type="term" value="F:structural constituent of ribosome"/>
    <property type="evidence" value="ECO:0007669"/>
    <property type="project" value="UniProtKB-UniRule"/>
</dbReference>
<sequence>MAKSENHTTHNLTKWHRNGIRKAHHKDMHLLTGRTPSSEEHALCQEAQQEGPEQDAGQQGQGHVCTCRGYRGPRQTQGSQAQDPKGSNHKLNRLAYITCL</sequence>
<evidence type="ECO:0000256" key="1">
    <source>
        <dbReference type="ARBA" id="ARBA00010247"/>
    </source>
</evidence>
<keyword evidence="3 4" id="KW-0687">Ribonucleoprotein</keyword>
<name>A0A9X9MB41_GULGU</name>
<keyword evidence="7" id="KW-1185">Reference proteome</keyword>